<keyword evidence="2 7" id="KW-0732">Signal</keyword>
<evidence type="ECO:0000256" key="1">
    <source>
        <dbReference type="ARBA" id="ARBA00010701"/>
    </source>
</evidence>
<dbReference type="RefSeq" id="XP_072851381.1">
    <property type="nucleotide sequence ID" value="XM_072995280.1"/>
</dbReference>
<evidence type="ECO:0000313" key="9">
    <source>
        <dbReference type="Proteomes" id="UP001652642"/>
    </source>
</evidence>
<dbReference type="PIRSF" id="PIRSF000862">
    <property type="entry name" value="Steryl_ester_lip"/>
    <property type="match status" value="1"/>
</dbReference>
<evidence type="ECO:0000256" key="4">
    <source>
        <dbReference type="ARBA" id="ARBA00023098"/>
    </source>
</evidence>
<feature type="chain" id="PRO_5047042718" description="Lipase" evidence="7">
    <location>
        <begin position="17"/>
        <end position="400"/>
    </location>
</feature>
<keyword evidence="3 6" id="KW-0442">Lipid degradation</keyword>
<dbReference type="InterPro" id="IPR025483">
    <property type="entry name" value="Lipase_euk"/>
</dbReference>
<name>A0ABM5G156_9SAUR</name>
<evidence type="ECO:0000313" key="10">
    <source>
        <dbReference type="RefSeq" id="XP_072851381.1"/>
    </source>
</evidence>
<evidence type="ECO:0000256" key="2">
    <source>
        <dbReference type="ARBA" id="ARBA00022729"/>
    </source>
</evidence>
<keyword evidence="9" id="KW-1185">Reference proteome</keyword>
<feature type="domain" description="AB hydrolase-1" evidence="8">
    <location>
        <begin position="78"/>
        <end position="375"/>
    </location>
</feature>
<evidence type="ECO:0000256" key="6">
    <source>
        <dbReference type="PIRNR" id="PIRNR000862"/>
    </source>
</evidence>
<protein>
    <recommendedName>
        <fullName evidence="6">Lipase</fullName>
    </recommendedName>
</protein>
<evidence type="ECO:0000256" key="5">
    <source>
        <dbReference type="ARBA" id="ARBA00023180"/>
    </source>
</evidence>
<organism evidence="9 10">
    <name type="scientific">Pogona vitticeps</name>
    <name type="common">central bearded dragon</name>
    <dbReference type="NCBI Taxonomy" id="103695"/>
    <lineage>
        <taxon>Eukaryota</taxon>
        <taxon>Metazoa</taxon>
        <taxon>Chordata</taxon>
        <taxon>Craniata</taxon>
        <taxon>Vertebrata</taxon>
        <taxon>Euteleostomi</taxon>
        <taxon>Lepidosauria</taxon>
        <taxon>Squamata</taxon>
        <taxon>Bifurcata</taxon>
        <taxon>Unidentata</taxon>
        <taxon>Episquamata</taxon>
        <taxon>Toxicofera</taxon>
        <taxon>Iguania</taxon>
        <taxon>Acrodonta</taxon>
        <taxon>Agamidae</taxon>
        <taxon>Amphibolurinae</taxon>
        <taxon>Pogona</taxon>
    </lineage>
</organism>
<evidence type="ECO:0000256" key="7">
    <source>
        <dbReference type="SAM" id="SignalP"/>
    </source>
</evidence>
<dbReference type="Gene3D" id="3.40.50.1820">
    <property type="entry name" value="alpha/beta hydrolase"/>
    <property type="match status" value="1"/>
</dbReference>
<dbReference type="SUPFAM" id="SSF53474">
    <property type="entry name" value="alpha/beta-Hydrolases"/>
    <property type="match status" value="1"/>
</dbReference>
<gene>
    <name evidence="10" type="primary">LOC110083123</name>
</gene>
<dbReference type="PANTHER" id="PTHR11005">
    <property type="entry name" value="LYSOSOMAL ACID LIPASE-RELATED"/>
    <property type="match status" value="1"/>
</dbReference>
<keyword evidence="6" id="KW-0378">Hydrolase</keyword>
<reference evidence="10" key="1">
    <citation type="submission" date="2025-08" db="UniProtKB">
        <authorList>
            <consortium name="RefSeq"/>
        </authorList>
    </citation>
    <scope>IDENTIFICATION</scope>
</reference>
<accession>A0ABM5G156</accession>
<comment type="similarity">
    <text evidence="1 6">Belongs to the AB hydrolase superfamily. Lipase family.</text>
</comment>
<keyword evidence="5" id="KW-0325">Glycoprotein</keyword>
<dbReference type="InterPro" id="IPR029058">
    <property type="entry name" value="AB_hydrolase_fold"/>
</dbReference>
<dbReference type="Pfam" id="PF00561">
    <property type="entry name" value="Abhydrolase_1"/>
    <property type="match status" value="1"/>
</dbReference>
<keyword evidence="4" id="KW-0443">Lipid metabolism</keyword>
<feature type="signal peptide" evidence="7">
    <location>
        <begin position="1"/>
        <end position="16"/>
    </location>
</feature>
<dbReference type="Proteomes" id="UP001652642">
    <property type="component" value="Chromosome 3"/>
</dbReference>
<proteinExistence type="inferred from homology"/>
<sequence>MWWLIGIISLIQAAGGSEELARRKRDVNPEVHMNVSQVICYRGYPSEEYEVLTEDGYYLTINRIPGGRKNLAVRGPKPVVLLQHGLFGEASFWVENMANNSLGFILADTGYDVWLGNNRGTSWSRRHQNLSADQEDYWDFSFHEMAMYDLPAMINFILKRTGQEQLYYIGYSQGCAIGFIAFSAMPELSRKIKMFFALAPVITITHTTSPVTKLLTHFDYPVKASFAYREFPLSRKPVKDLASKLCSKRFMQQLCGFYIFSSGGFNATNLNMSRVDVYAARFPDGTSIKNLLHWKQTKSGLFRYFDYGSENAVKYNQSHIPSYKVEEMVVPTAVWSGGNDLIADPEDMKSLLPRVTNLVYHQNLSEWNHWDFIWGLNAPKRMYCKIIEFMSKNLELITVQ</sequence>
<evidence type="ECO:0000256" key="3">
    <source>
        <dbReference type="ARBA" id="ARBA00022963"/>
    </source>
</evidence>
<dbReference type="GeneID" id="110083123"/>
<dbReference type="InterPro" id="IPR000073">
    <property type="entry name" value="AB_hydrolase_1"/>
</dbReference>
<evidence type="ECO:0000259" key="8">
    <source>
        <dbReference type="Pfam" id="PF00561"/>
    </source>
</evidence>